<organism evidence="8 9">
    <name type="scientific">Jannaschia helgolandensis</name>
    <dbReference type="NCBI Taxonomy" id="188906"/>
    <lineage>
        <taxon>Bacteria</taxon>
        <taxon>Pseudomonadati</taxon>
        <taxon>Pseudomonadota</taxon>
        <taxon>Alphaproteobacteria</taxon>
        <taxon>Rhodobacterales</taxon>
        <taxon>Roseobacteraceae</taxon>
        <taxon>Jannaschia</taxon>
    </lineage>
</organism>
<keyword evidence="9" id="KW-1185">Reference proteome</keyword>
<evidence type="ECO:0000313" key="8">
    <source>
        <dbReference type="EMBL" id="SEK35024.1"/>
    </source>
</evidence>
<dbReference type="AlphaFoldDB" id="A0A1H7GAE5"/>
<dbReference type="EMBL" id="FNZQ01000001">
    <property type="protein sequence ID" value="SEK35024.1"/>
    <property type="molecule type" value="Genomic_DNA"/>
</dbReference>
<evidence type="ECO:0000259" key="7">
    <source>
        <dbReference type="Pfam" id="PF04321"/>
    </source>
</evidence>
<dbReference type="STRING" id="188906.SAMN04488526_0355"/>
<proteinExistence type="inferred from homology"/>
<dbReference type="Gene3D" id="3.90.25.10">
    <property type="entry name" value="UDP-galactose 4-epimerase, domain 1"/>
    <property type="match status" value="1"/>
</dbReference>
<dbReference type="GO" id="GO:0019305">
    <property type="term" value="P:dTDP-rhamnose biosynthetic process"/>
    <property type="evidence" value="ECO:0007669"/>
    <property type="project" value="UniProtKB-UniPathway"/>
</dbReference>
<comment type="catalytic activity">
    <reaction evidence="5 6">
        <text>dTDP-beta-L-rhamnose + NADP(+) = dTDP-4-dehydro-beta-L-rhamnose + NADPH + H(+)</text>
        <dbReference type="Rhea" id="RHEA:21796"/>
        <dbReference type="ChEBI" id="CHEBI:15378"/>
        <dbReference type="ChEBI" id="CHEBI:57510"/>
        <dbReference type="ChEBI" id="CHEBI:57783"/>
        <dbReference type="ChEBI" id="CHEBI:58349"/>
        <dbReference type="ChEBI" id="CHEBI:62830"/>
        <dbReference type="EC" id="1.1.1.133"/>
    </reaction>
</comment>
<keyword evidence="6" id="KW-0560">Oxidoreductase</keyword>
<evidence type="ECO:0000256" key="1">
    <source>
        <dbReference type="ARBA" id="ARBA00004781"/>
    </source>
</evidence>
<dbReference type="PANTHER" id="PTHR10491">
    <property type="entry name" value="DTDP-4-DEHYDRORHAMNOSE REDUCTASE"/>
    <property type="match status" value="1"/>
</dbReference>
<dbReference type="Gene3D" id="3.40.50.720">
    <property type="entry name" value="NAD(P)-binding Rossmann-like Domain"/>
    <property type="match status" value="1"/>
</dbReference>
<dbReference type="CDD" id="cd05254">
    <property type="entry name" value="dTDP_HR_like_SDR_e"/>
    <property type="match status" value="1"/>
</dbReference>
<name>A0A1H7GAE5_9RHOB</name>
<evidence type="ECO:0000256" key="6">
    <source>
        <dbReference type="RuleBase" id="RU364082"/>
    </source>
</evidence>
<dbReference type="Pfam" id="PF04321">
    <property type="entry name" value="RmlD_sub_bind"/>
    <property type="match status" value="1"/>
</dbReference>
<dbReference type="InterPro" id="IPR036291">
    <property type="entry name" value="NAD(P)-bd_dom_sf"/>
</dbReference>
<dbReference type="Proteomes" id="UP000199283">
    <property type="component" value="Unassembled WGS sequence"/>
</dbReference>
<evidence type="ECO:0000256" key="5">
    <source>
        <dbReference type="ARBA" id="ARBA00048200"/>
    </source>
</evidence>
<evidence type="ECO:0000313" key="9">
    <source>
        <dbReference type="Proteomes" id="UP000199283"/>
    </source>
</evidence>
<evidence type="ECO:0000256" key="4">
    <source>
        <dbReference type="ARBA" id="ARBA00017099"/>
    </source>
</evidence>
<dbReference type="NCBIfam" id="TIGR01214">
    <property type="entry name" value="rmlD"/>
    <property type="match status" value="1"/>
</dbReference>
<dbReference type="InterPro" id="IPR029903">
    <property type="entry name" value="RmlD-like-bd"/>
</dbReference>
<comment type="similarity">
    <text evidence="2 6">Belongs to the dTDP-4-dehydrorhamnose reductase family.</text>
</comment>
<dbReference type="GO" id="GO:0008831">
    <property type="term" value="F:dTDP-4-dehydrorhamnose reductase activity"/>
    <property type="evidence" value="ECO:0007669"/>
    <property type="project" value="UniProtKB-EC"/>
</dbReference>
<sequence length="277" mass="28887">MILVFGKTGQVARELATLSGDVTCLDRAQADLSVPGACDAAIRAARPDAVINAGAFTDVDGAETQVALATRINGAAPGEMGRACADLDIPLVQISTDYVFDGSGHAPRLPEDPTGPLGVYGASKLEGETAVSDSGCRHAILRTSWVFSAHGENFVKTMLRLGAERELLRVVADQIGGPTPASVIAAACLTMVQGLRVGAPSGIHHLSGRPDISWAGFARAVFDVAGLDCKVEDITTADWPTPAVRPANSRLDCTSLMAVFGIARPDWRDGLRAVIKS</sequence>
<feature type="domain" description="RmlD-like substrate binding" evidence="7">
    <location>
        <begin position="2"/>
        <end position="276"/>
    </location>
</feature>
<evidence type="ECO:0000256" key="2">
    <source>
        <dbReference type="ARBA" id="ARBA00010944"/>
    </source>
</evidence>
<comment type="function">
    <text evidence="6">Catalyzes the reduction of dTDP-6-deoxy-L-lyxo-4-hexulose to yield dTDP-L-rhamnose.</text>
</comment>
<dbReference type="UniPathway" id="UPA00124"/>
<accession>A0A1H7GAE5</accession>
<keyword evidence="6" id="KW-0521">NADP</keyword>
<dbReference type="RefSeq" id="WP_092759204.1">
    <property type="nucleotide sequence ID" value="NZ_FNZQ01000001.1"/>
</dbReference>
<comment type="pathway">
    <text evidence="1 6">Carbohydrate biosynthesis; dTDP-L-rhamnose biosynthesis.</text>
</comment>
<dbReference type="SUPFAM" id="SSF51735">
    <property type="entry name" value="NAD(P)-binding Rossmann-fold domains"/>
    <property type="match status" value="1"/>
</dbReference>
<dbReference type="InterPro" id="IPR005913">
    <property type="entry name" value="dTDP_dehydrorham_reduct"/>
</dbReference>
<dbReference type="EC" id="1.1.1.133" evidence="3 6"/>
<dbReference type="OrthoDB" id="9803892at2"/>
<protein>
    <recommendedName>
        <fullName evidence="4 6">dTDP-4-dehydrorhamnose reductase</fullName>
        <ecNumber evidence="3 6">1.1.1.133</ecNumber>
    </recommendedName>
</protein>
<evidence type="ECO:0000256" key="3">
    <source>
        <dbReference type="ARBA" id="ARBA00012929"/>
    </source>
</evidence>
<gene>
    <name evidence="8" type="ORF">SAMN04488526_0355</name>
</gene>
<reference evidence="8 9" key="1">
    <citation type="submission" date="2016-10" db="EMBL/GenBank/DDBJ databases">
        <authorList>
            <person name="de Groot N.N."/>
        </authorList>
    </citation>
    <scope>NUCLEOTIDE SEQUENCE [LARGE SCALE GENOMIC DNA]</scope>
    <source>
        <strain evidence="8 9">DSM 14858</strain>
    </source>
</reference>
<comment type="cofactor">
    <cofactor evidence="6">
        <name>Mg(2+)</name>
        <dbReference type="ChEBI" id="CHEBI:18420"/>
    </cofactor>
    <text evidence="6">Binds 1 Mg(2+) ion per monomer.</text>
</comment>
<dbReference type="PANTHER" id="PTHR10491:SF4">
    <property type="entry name" value="METHIONINE ADENOSYLTRANSFERASE 2 SUBUNIT BETA"/>
    <property type="match status" value="1"/>
</dbReference>